<proteinExistence type="predicted"/>
<protein>
    <recommendedName>
        <fullName evidence="4">Phage-related protein</fullName>
    </recommendedName>
</protein>
<feature type="transmembrane region" description="Helical" evidence="1">
    <location>
        <begin position="387"/>
        <end position="408"/>
    </location>
</feature>
<keyword evidence="3" id="KW-1185">Reference proteome</keyword>
<evidence type="ECO:0008006" key="4">
    <source>
        <dbReference type="Google" id="ProtNLM"/>
    </source>
</evidence>
<feature type="transmembrane region" description="Helical" evidence="1">
    <location>
        <begin position="415"/>
        <end position="437"/>
    </location>
</feature>
<comment type="caution">
    <text evidence="2">The sequence shown here is derived from an EMBL/GenBank/DDBJ whole genome shotgun (WGS) entry which is preliminary data.</text>
</comment>
<evidence type="ECO:0000256" key="1">
    <source>
        <dbReference type="SAM" id="Phobius"/>
    </source>
</evidence>
<dbReference type="RefSeq" id="WP_308488203.1">
    <property type="nucleotide sequence ID" value="NZ_JAVFCB010000002.1"/>
</dbReference>
<evidence type="ECO:0000313" key="3">
    <source>
        <dbReference type="Proteomes" id="UP001230289"/>
    </source>
</evidence>
<dbReference type="Proteomes" id="UP001230289">
    <property type="component" value="Unassembled WGS sequence"/>
</dbReference>
<sequence length="713" mass="73160">MPTAQGFDRKAEALIGDLRVGVELIPDIAGLKAELAEVSHLQIGVGVDAVEATAEVAALTGDKRFHLVPELVSGVVAPELDMLTRRRKVEIVPEVELVSFDAKLAAVKAQLDGLKATMKWDPDLPKLKAELKLAEAAMGELKVHVGVDSDDYLKVAAELKSLQAFTPGSGAATPAADGAGAGGAMGGLMVGGIAAGVAALAPVAEVVTGAALGLAGLATAATAGVGAFAAIATAALTTDKAFKDALQPSLDGLKSAFDKLVGDNMGALLAPLQTGLGLLAQILPQLSPLLQAGSSALVALLKPLQDAVNSGALSKFIGQLTPLVGPAVAGFGQLLGNLTTGAVQLVLAFAPFGRTVLDVLVKLSKAFADWTTTKEFKSFLADVVKQAPLVASLFGALLGVVMPLLGILMPLGNVLLQLLVPVLQILAQLLQPLLPLFDAISPLIAAIMPPAVALTNVLVQLLVPILQFLVTVLVAVIQWVTEAINWVVRLATGNKEAAAQLQEAWNNVMSFFAGVGKWFIGIWDGLVSGVSRMVGEVGAWFDSIPGRIGQALAGAGHWLLDTGAQIVNGLWNGVRGMWDSFIGWVRGAINLIPKAVRDVLGIHSPSRVMAEIGGFMGLGLQEGLSRSIGTAMDSARAQIRSRVDGLGATATAAIAATVDATALGGSSAATNNNLQQILAAVQALIEKIPTAQDTAFAQRMFGRNGGSLAGGMG</sequence>
<name>A0ABU0XDR6_9MICO</name>
<accession>A0ABU0XDR6</accession>
<keyword evidence="1" id="KW-1133">Transmembrane helix</keyword>
<keyword evidence="1" id="KW-0812">Transmembrane</keyword>
<keyword evidence="1" id="KW-0472">Membrane</keyword>
<organism evidence="2 3">
    <name type="scientific">Microbacterium capsulatum</name>
    <dbReference type="NCBI Taxonomy" id="3041921"/>
    <lineage>
        <taxon>Bacteria</taxon>
        <taxon>Bacillati</taxon>
        <taxon>Actinomycetota</taxon>
        <taxon>Actinomycetes</taxon>
        <taxon>Micrococcales</taxon>
        <taxon>Microbacteriaceae</taxon>
        <taxon>Microbacterium</taxon>
    </lineage>
</organism>
<gene>
    <name evidence="2" type="ORF">RBR11_05015</name>
</gene>
<feature type="transmembrane region" description="Helical" evidence="1">
    <location>
        <begin position="457"/>
        <end position="480"/>
    </location>
</feature>
<reference evidence="2 3" key="1">
    <citation type="submission" date="2023-08" db="EMBL/GenBank/DDBJ databases">
        <title>Microbacterium sp. nov., isolated from a waste landfill.</title>
        <authorList>
            <person name="Wen W."/>
        </authorList>
    </citation>
    <scope>NUCLEOTIDE SEQUENCE [LARGE SCALE GENOMIC DNA]</scope>
    <source>
        <strain evidence="2 3">ASV81</strain>
    </source>
</reference>
<dbReference type="EMBL" id="JAVFCB010000002">
    <property type="protein sequence ID" value="MDQ4213269.1"/>
    <property type="molecule type" value="Genomic_DNA"/>
</dbReference>
<evidence type="ECO:0000313" key="2">
    <source>
        <dbReference type="EMBL" id="MDQ4213269.1"/>
    </source>
</evidence>